<gene>
    <name evidence="2" type="ORF">EYF80_039144</name>
</gene>
<evidence type="ECO:0000313" key="3">
    <source>
        <dbReference type="Proteomes" id="UP000314294"/>
    </source>
</evidence>
<comment type="caution">
    <text evidence="2">The sequence shown here is derived from an EMBL/GenBank/DDBJ whole genome shotgun (WGS) entry which is preliminary data.</text>
</comment>
<dbReference type="AlphaFoldDB" id="A0A4Z2GBP7"/>
<keyword evidence="3" id="KW-1185">Reference proteome</keyword>
<feature type="compositionally biased region" description="Polar residues" evidence="1">
    <location>
        <begin position="1"/>
        <end position="12"/>
    </location>
</feature>
<evidence type="ECO:0000256" key="1">
    <source>
        <dbReference type="SAM" id="MobiDB-lite"/>
    </source>
</evidence>
<accession>A0A4Z2GBP7</accession>
<dbReference type="EMBL" id="SRLO01000610">
    <property type="protein sequence ID" value="TNN50631.1"/>
    <property type="molecule type" value="Genomic_DNA"/>
</dbReference>
<evidence type="ECO:0000313" key="2">
    <source>
        <dbReference type="EMBL" id="TNN50631.1"/>
    </source>
</evidence>
<feature type="region of interest" description="Disordered" evidence="1">
    <location>
        <begin position="1"/>
        <end position="24"/>
    </location>
</feature>
<sequence>MNCETNEGNGEQMSGEGAGPGRVMGMAWSQVTGTGRKVEVGMWLEVGRPFPAATHAANGLRAFALGSRVLPS</sequence>
<protein>
    <submittedName>
        <fullName evidence="2">Uncharacterized protein</fullName>
    </submittedName>
</protein>
<name>A0A4Z2GBP7_9TELE</name>
<dbReference type="Proteomes" id="UP000314294">
    <property type="component" value="Unassembled WGS sequence"/>
</dbReference>
<proteinExistence type="predicted"/>
<reference evidence="2 3" key="1">
    <citation type="submission" date="2019-03" db="EMBL/GenBank/DDBJ databases">
        <title>First draft genome of Liparis tanakae, snailfish: a comprehensive survey of snailfish specific genes.</title>
        <authorList>
            <person name="Kim W."/>
            <person name="Song I."/>
            <person name="Jeong J.-H."/>
            <person name="Kim D."/>
            <person name="Kim S."/>
            <person name="Ryu S."/>
            <person name="Song J.Y."/>
            <person name="Lee S.K."/>
        </authorList>
    </citation>
    <scope>NUCLEOTIDE SEQUENCE [LARGE SCALE GENOMIC DNA]</scope>
    <source>
        <tissue evidence="2">Muscle</tissue>
    </source>
</reference>
<organism evidence="2 3">
    <name type="scientific">Liparis tanakae</name>
    <name type="common">Tanaka's snailfish</name>
    <dbReference type="NCBI Taxonomy" id="230148"/>
    <lineage>
        <taxon>Eukaryota</taxon>
        <taxon>Metazoa</taxon>
        <taxon>Chordata</taxon>
        <taxon>Craniata</taxon>
        <taxon>Vertebrata</taxon>
        <taxon>Euteleostomi</taxon>
        <taxon>Actinopterygii</taxon>
        <taxon>Neopterygii</taxon>
        <taxon>Teleostei</taxon>
        <taxon>Neoteleostei</taxon>
        <taxon>Acanthomorphata</taxon>
        <taxon>Eupercaria</taxon>
        <taxon>Perciformes</taxon>
        <taxon>Cottioidei</taxon>
        <taxon>Cottales</taxon>
        <taxon>Liparidae</taxon>
        <taxon>Liparis</taxon>
    </lineage>
</organism>